<dbReference type="PROSITE" id="PS50835">
    <property type="entry name" value="IG_LIKE"/>
    <property type="match status" value="2"/>
</dbReference>
<keyword evidence="8 13" id="KW-0339">Growth factor</keyword>
<keyword evidence="7" id="KW-0677">Repeat</keyword>
<comment type="subcellular location">
    <subcellularLocation>
        <location evidence="1">Cell membrane</location>
    </subcellularLocation>
    <subcellularLocation>
        <location evidence="2">Secreted</location>
    </subcellularLocation>
</comment>
<dbReference type="InterPro" id="IPR007110">
    <property type="entry name" value="Ig-like_dom"/>
</dbReference>
<dbReference type="SMART" id="SM00408">
    <property type="entry name" value="IGc2"/>
    <property type="match status" value="2"/>
</dbReference>
<feature type="domain" description="Ig-like" evidence="15">
    <location>
        <begin position="596"/>
        <end position="687"/>
    </location>
</feature>
<evidence type="ECO:0000256" key="11">
    <source>
        <dbReference type="ARBA" id="ARBA00023180"/>
    </source>
</evidence>
<feature type="domain" description="TGF-beta family profile" evidence="16">
    <location>
        <begin position="452"/>
        <end position="598"/>
    </location>
</feature>
<evidence type="ECO:0000313" key="18">
    <source>
        <dbReference type="Proteomes" id="UP000663842"/>
    </source>
</evidence>
<evidence type="ECO:0000256" key="5">
    <source>
        <dbReference type="ARBA" id="ARBA00022525"/>
    </source>
</evidence>
<dbReference type="AlphaFoldDB" id="A0A819FAV7"/>
<dbReference type="SMART" id="SM00204">
    <property type="entry name" value="TGFB"/>
    <property type="match status" value="1"/>
</dbReference>
<dbReference type="InterPro" id="IPR017948">
    <property type="entry name" value="TGFb_CS"/>
</dbReference>
<evidence type="ECO:0000256" key="4">
    <source>
        <dbReference type="ARBA" id="ARBA00022475"/>
    </source>
</evidence>
<dbReference type="InterPro" id="IPR013098">
    <property type="entry name" value="Ig_I-set"/>
</dbReference>
<dbReference type="GO" id="GO:0005886">
    <property type="term" value="C:plasma membrane"/>
    <property type="evidence" value="ECO:0007669"/>
    <property type="project" value="UniProtKB-SubCell"/>
</dbReference>
<feature type="region of interest" description="Disordered" evidence="14">
    <location>
        <begin position="445"/>
        <end position="470"/>
    </location>
</feature>
<dbReference type="InterPro" id="IPR013783">
    <property type="entry name" value="Ig-like_fold"/>
</dbReference>
<dbReference type="Gene3D" id="2.10.90.10">
    <property type="entry name" value="Cystine-knot cytokines"/>
    <property type="match status" value="1"/>
</dbReference>
<proteinExistence type="inferred from homology"/>
<keyword evidence="6" id="KW-0732">Signal</keyword>
<dbReference type="SUPFAM" id="SSF57501">
    <property type="entry name" value="Cystine-knot cytokines"/>
    <property type="match status" value="1"/>
</dbReference>
<reference evidence="17" key="1">
    <citation type="submission" date="2021-02" db="EMBL/GenBank/DDBJ databases">
        <authorList>
            <person name="Nowell W R."/>
        </authorList>
    </citation>
    <scope>NUCLEOTIDE SEQUENCE</scope>
</reference>
<feature type="compositionally biased region" description="Polar residues" evidence="14">
    <location>
        <begin position="445"/>
        <end position="459"/>
    </location>
</feature>
<comment type="caution">
    <text evidence="17">The sequence shown here is derived from an EMBL/GenBank/DDBJ whole genome shotgun (WGS) entry which is preliminary data.</text>
</comment>
<dbReference type="SMART" id="SM00409">
    <property type="entry name" value="IG"/>
    <property type="match status" value="2"/>
</dbReference>
<evidence type="ECO:0000256" key="6">
    <source>
        <dbReference type="ARBA" id="ARBA00022729"/>
    </source>
</evidence>
<dbReference type="GO" id="GO:0008083">
    <property type="term" value="F:growth factor activity"/>
    <property type="evidence" value="ECO:0007669"/>
    <property type="project" value="UniProtKB-KW"/>
</dbReference>
<dbReference type="GO" id="GO:0005576">
    <property type="term" value="C:extracellular region"/>
    <property type="evidence" value="ECO:0007669"/>
    <property type="project" value="UniProtKB-SubCell"/>
</dbReference>
<evidence type="ECO:0000256" key="8">
    <source>
        <dbReference type="ARBA" id="ARBA00023030"/>
    </source>
</evidence>
<comment type="similarity">
    <text evidence="3 13">Belongs to the TGF-beta family.</text>
</comment>
<keyword evidence="9" id="KW-0472">Membrane</keyword>
<evidence type="ECO:0000259" key="16">
    <source>
        <dbReference type="PROSITE" id="PS51362"/>
    </source>
</evidence>
<dbReference type="FunFam" id="2.60.40.10:FF:000328">
    <property type="entry name" value="CLUMA_CG000981, isoform A"/>
    <property type="match status" value="1"/>
</dbReference>
<protein>
    <submittedName>
        <fullName evidence="17">Uncharacterized protein</fullName>
    </submittedName>
</protein>
<evidence type="ECO:0000256" key="3">
    <source>
        <dbReference type="ARBA" id="ARBA00006656"/>
    </source>
</evidence>
<name>A0A819FAV7_9BILA</name>
<dbReference type="Proteomes" id="UP000663842">
    <property type="component" value="Unassembled WGS sequence"/>
</dbReference>
<feature type="domain" description="Ig-like" evidence="15">
    <location>
        <begin position="2"/>
        <end position="94"/>
    </location>
</feature>
<dbReference type="InterPro" id="IPR036179">
    <property type="entry name" value="Ig-like_dom_sf"/>
</dbReference>
<dbReference type="Pfam" id="PF00019">
    <property type="entry name" value="TGF_beta"/>
    <property type="match status" value="1"/>
</dbReference>
<dbReference type="InterPro" id="IPR051170">
    <property type="entry name" value="Neural/epithelial_adhesion"/>
</dbReference>
<dbReference type="SUPFAM" id="SSF48726">
    <property type="entry name" value="Immunoglobulin"/>
    <property type="match status" value="2"/>
</dbReference>
<evidence type="ECO:0000259" key="15">
    <source>
        <dbReference type="PROSITE" id="PS50835"/>
    </source>
</evidence>
<organism evidence="17 18">
    <name type="scientific">Rotaria magnacalcarata</name>
    <dbReference type="NCBI Taxonomy" id="392030"/>
    <lineage>
        <taxon>Eukaryota</taxon>
        <taxon>Metazoa</taxon>
        <taxon>Spiralia</taxon>
        <taxon>Gnathifera</taxon>
        <taxon>Rotifera</taxon>
        <taxon>Eurotatoria</taxon>
        <taxon>Bdelloidea</taxon>
        <taxon>Philodinida</taxon>
        <taxon>Philodinidae</taxon>
        <taxon>Rotaria</taxon>
    </lineage>
</organism>
<dbReference type="Pfam" id="PF13927">
    <property type="entry name" value="Ig_3"/>
    <property type="match status" value="1"/>
</dbReference>
<dbReference type="EMBL" id="CAJOBF010000751">
    <property type="protein sequence ID" value="CAF3864720.1"/>
    <property type="molecule type" value="Genomic_DNA"/>
</dbReference>
<dbReference type="InterPro" id="IPR001839">
    <property type="entry name" value="TGF-b_C"/>
</dbReference>
<keyword evidence="11" id="KW-0325">Glycoprotein</keyword>
<dbReference type="PROSITE" id="PS51362">
    <property type="entry name" value="TGF_BETA_2"/>
    <property type="match status" value="1"/>
</dbReference>
<accession>A0A819FAV7</accession>
<evidence type="ECO:0000256" key="9">
    <source>
        <dbReference type="ARBA" id="ARBA00023136"/>
    </source>
</evidence>
<dbReference type="InterPro" id="IPR003598">
    <property type="entry name" value="Ig_sub2"/>
</dbReference>
<dbReference type="PANTHER" id="PTHR12231:SF253">
    <property type="entry name" value="DPR-INTERACTING PROTEIN ETA, ISOFORM B-RELATED"/>
    <property type="match status" value="1"/>
</dbReference>
<evidence type="ECO:0000256" key="14">
    <source>
        <dbReference type="SAM" id="MobiDB-lite"/>
    </source>
</evidence>
<keyword evidence="5" id="KW-0964">Secreted</keyword>
<feature type="region of interest" description="Disordered" evidence="14">
    <location>
        <begin position="408"/>
        <end position="433"/>
    </location>
</feature>
<dbReference type="InterPro" id="IPR029034">
    <property type="entry name" value="Cystine-knot_cytokine"/>
</dbReference>
<gene>
    <name evidence="17" type="ORF">UXM345_LOCUS8580</name>
</gene>
<keyword evidence="4" id="KW-1003">Cell membrane</keyword>
<evidence type="ECO:0000256" key="12">
    <source>
        <dbReference type="ARBA" id="ARBA00023319"/>
    </source>
</evidence>
<dbReference type="Gene3D" id="2.60.40.10">
    <property type="entry name" value="Immunoglobulins"/>
    <property type="match status" value="2"/>
</dbReference>
<evidence type="ECO:0000256" key="1">
    <source>
        <dbReference type="ARBA" id="ARBA00004236"/>
    </source>
</evidence>
<dbReference type="PANTHER" id="PTHR12231">
    <property type="entry name" value="CTX-RELATED TYPE I TRANSMEMBRANE PROTEIN"/>
    <property type="match status" value="1"/>
</dbReference>
<dbReference type="PROSITE" id="PS00250">
    <property type="entry name" value="TGF_BETA_1"/>
    <property type="match status" value="1"/>
</dbReference>
<evidence type="ECO:0000256" key="13">
    <source>
        <dbReference type="RuleBase" id="RU000354"/>
    </source>
</evidence>
<evidence type="ECO:0000313" key="17">
    <source>
        <dbReference type="EMBL" id="CAF3864720.1"/>
    </source>
</evidence>
<dbReference type="InterPro" id="IPR003599">
    <property type="entry name" value="Ig_sub"/>
</dbReference>
<evidence type="ECO:0000256" key="10">
    <source>
        <dbReference type="ARBA" id="ARBA00023157"/>
    </source>
</evidence>
<evidence type="ECO:0000256" key="7">
    <source>
        <dbReference type="ARBA" id="ARBA00022737"/>
    </source>
</evidence>
<dbReference type="GO" id="GO:0043005">
    <property type="term" value="C:neuron projection"/>
    <property type="evidence" value="ECO:0007669"/>
    <property type="project" value="TreeGrafter"/>
</dbReference>
<keyword evidence="10" id="KW-1015">Disulfide bond</keyword>
<dbReference type="Pfam" id="PF07679">
    <property type="entry name" value="I-set"/>
    <property type="match status" value="1"/>
</dbReference>
<sequence>IPTFIDNATSSPVVVNEFSNVTMECQARGRPTPYITWFRRINSEDNQTKSESQLLTNNTNGQLHLFNVSRSQMGHYECRASNGVNGHVVSKDIELRVLCKIMTSWFVILNFTLLLSSSFLQARSRTYSKRRYVPSTKPFYQPISSDDNSDPLVNDDSLIESTTRKVTQNLKHQASEQQIEQFARLLFDRLNLKEPPNVTVEINHEAGSPPPFVKQLEQQIQTQDYLKAKEQQEQSRDESQAITERAILPGASVSSYACQRQISAQLNIKLDNLKNIDCFKFLKSPLESTSLPTNEIAQQLRIYIKKNFFVLNEQQQDLLTPNMFQIYQVFRPTSNDTSKKSLSGLKDTMRLPISQIKELNDHWLELTIDPNNEKITIQQIYQQFIMPLYGLAINHQLKSSWPPSYRSYPSENRFERSSDDEDNNSEESKEQQSPYMLVEYRSKLLSPSTGHRSIRTSSKPRPAKPCDPKSPCCRRSLTIDLDQSNNALDFVIYPRQFDIGECIGSCDTSGSSLQYTQAKNDQQKNKPHAAYNLVFLHHHGRNNNSLAATRNHRADKESSRCCSFSRTGGLELTYTTTVNGPIIKKYIPNMTVESFPPLIQAQSAIFQSSLGKSIQLRCSAVVPFDTKIYWHRIDNNTTIKFRQEQKQKTAGDVIQTVLYLKEIDKTDFGLYSCIADSKAGQSHATIELREHRRSTNSKVIENNDLSTSRMTMLKRNKISDQTTMSIETSQASSCFSLLYLSFTMIQIILYNLT</sequence>
<feature type="non-terminal residue" evidence="17">
    <location>
        <position position="753"/>
    </location>
</feature>
<keyword evidence="12" id="KW-0393">Immunoglobulin domain</keyword>
<evidence type="ECO:0000256" key="2">
    <source>
        <dbReference type="ARBA" id="ARBA00004613"/>
    </source>
</evidence>